<name>A0A6J4IFX7_9ACTN</name>
<gene>
    <name evidence="2" type="ORF">AVDCRST_MAG76-2308</name>
</gene>
<dbReference type="AlphaFoldDB" id="A0A6J4IFX7"/>
<accession>A0A6J4IFX7</accession>
<feature type="region of interest" description="Disordered" evidence="1">
    <location>
        <begin position="77"/>
        <end position="118"/>
    </location>
</feature>
<evidence type="ECO:0000313" key="2">
    <source>
        <dbReference type="EMBL" id="CAA9251583.1"/>
    </source>
</evidence>
<reference evidence="2" key="1">
    <citation type="submission" date="2020-02" db="EMBL/GenBank/DDBJ databases">
        <authorList>
            <person name="Meier V. D."/>
        </authorList>
    </citation>
    <scope>NUCLEOTIDE SEQUENCE</scope>
    <source>
        <strain evidence="2">AVDCRST_MAG76</strain>
    </source>
</reference>
<organism evidence="2">
    <name type="scientific">uncultured Acidimicrobiales bacterium</name>
    <dbReference type="NCBI Taxonomy" id="310071"/>
    <lineage>
        <taxon>Bacteria</taxon>
        <taxon>Bacillati</taxon>
        <taxon>Actinomycetota</taxon>
        <taxon>Acidimicrobiia</taxon>
        <taxon>Acidimicrobiales</taxon>
        <taxon>environmental samples</taxon>
    </lineage>
</organism>
<proteinExistence type="predicted"/>
<evidence type="ECO:0000256" key="1">
    <source>
        <dbReference type="SAM" id="MobiDB-lite"/>
    </source>
</evidence>
<feature type="compositionally biased region" description="Low complexity" evidence="1">
    <location>
        <begin position="90"/>
        <end position="110"/>
    </location>
</feature>
<sequence>MPTVRDITSLRAAMAKDTKTDQLKRRERVVSLVDLRQVPRGTPGRVTMVSGLSWIRYFVDFDGGVSVASLDRSQLATPSEWREWKDRPAGAEVAEAAEPAAETAAADAGESVGGIPAHLLERSRQARERLAAKAG</sequence>
<protein>
    <submittedName>
        <fullName evidence="2">Uncharacterized protein</fullName>
    </submittedName>
</protein>
<feature type="compositionally biased region" description="Basic and acidic residues" evidence="1">
    <location>
        <begin position="80"/>
        <end position="89"/>
    </location>
</feature>
<dbReference type="EMBL" id="CADCSZ010000144">
    <property type="protein sequence ID" value="CAA9251583.1"/>
    <property type="molecule type" value="Genomic_DNA"/>
</dbReference>